<dbReference type="GO" id="GO:0005634">
    <property type="term" value="C:nucleus"/>
    <property type="evidence" value="ECO:0007669"/>
    <property type="project" value="InterPro"/>
</dbReference>
<dbReference type="OrthoDB" id="71307at2759"/>
<feature type="coiled-coil region" evidence="1">
    <location>
        <begin position="471"/>
        <end position="498"/>
    </location>
</feature>
<feature type="region of interest" description="Disordered" evidence="2">
    <location>
        <begin position="262"/>
        <end position="293"/>
    </location>
</feature>
<feature type="compositionally biased region" description="Basic and acidic residues" evidence="2">
    <location>
        <begin position="454"/>
        <end position="468"/>
    </location>
</feature>
<comment type="caution">
    <text evidence="4">The sequence shown here is derived from an EMBL/GenBank/DDBJ whole genome shotgun (WGS) entry which is preliminary data.</text>
</comment>
<protein>
    <submittedName>
        <fullName evidence="4">Acyl- -binding domain-containing 5-like isoform X2</fullName>
    </submittedName>
</protein>
<keyword evidence="1" id="KW-0175">Coiled coil</keyword>
<feature type="compositionally biased region" description="Acidic residues" evidence="2">
    <location>
        <begin position="280"/>
        <end position="292"/>
    </location>
</feature>
<evidence type="ECO:0000313" key="5">
    <source>
        <dbReference type="Proteomes" id="UP001152795"/>
    </source>
</evidence>
<organism evidence="4 5">
    <name type="scientific">Paramuricea clavata</name>
    <name type="common">Red gorgonian</name>
    <name type="synonym">Violescent sea-whip</name>
    <dbReference type="NCBI Taxonomy" id="317549"/>
    <lineage>
        <taxon>Eukaryota</taxon>
        <taxon>Metazoa</taxon>
        <taxon>Cnidaria</taxon>
        <taxon>Anthozoa</taxon>
        <taxon>Octocorallia</taxon>
        <taxon>Malacalcyonacea</taxon>
        <taxon>Plexauridae</taxon>
        <taxon>Paramuricea</taxon>
    </lineage>
</organism>
<keyword evidence="3" id="KW-0472">Membrane</keyword>
<dbReference type="SMART" id="SM00868">
    <property type="entry name" value="zf-AD"/>
    <property type="match status" value="1"/>
</dbReference>
<feature type="compositionally biased region" description="Polar residues" evidence="2">
    <location>
        <begin position="421"/>
        <end position="433"/>
    </location>
</feature>
<feature type="transmembrane region" description="Helical" evidence="3">
    <location>
        <begin position="516"/>
        <end position="534"/>
    </location>
</feature>
<keyword evidence="3" id="KW-0812">Transmembrane</keyword>
<feature type="region of interest" description="Disordered" evidence="2">
    <location>
        <begin position="371"/>
        <end position="468"/>
    </location>
</feature>
<keyword evidence="5" id="KW-1185">Reference proteome</keyword>
<keyword evidence="3" id="KW-1133">Transmembrane helix</keyword>
<dbReference type="Pfam" id="PF07776">
    <property type="entry name" value="zf-AD"/>
    <property type="match status" value="1"/>
</dbReference>
<evidence type="ECO:0000256" key="3">
    <source>
        <dbReference type="SAM" id="Phobius"/>
    </source>
</evidence>
<dbReference type="InterPro" id="IPR012934">
    <property type="entry name" value="Znf_AD"/>
</dbReference>
<dbReference type="SUPFAM" id="SSF57716">
    <property type="entry name" value="Glucocorticoid receptor-like (DNA-binding domain)"/>
    <property type="match status" value="1"/>
</dbReference>
<sequence>MSKDTPKKFCSASEESYSSSCRLCLKICDVTYIKKLFRPANANILKLAEDCLGEFLVRDKSLPQNICKPCERRLTNYKAFKELIWKSQDALKSQSRAKRCPEPSPSSLPARKRVQQAASSTRRSILFSSNENTVIRNMPETDQASQFITALEPFYKVAYAKDEKSPPIFNMFRKKPNFTPKMNGHATPLNEIGGEHILNTSHASAIHSITGNSVTHNGQPNGDIETTRLLSNGEMNGVKPGPSNEDVTNHVVVINGGSDVIELSDSNKESNESNGNKDSNEDDDDDDDDELFCDSLGPELLEEQIGREQMLHSGMLESVLEDIVPSDRNLSSFSDVEILEQFELKKNGASEGETSSPHSDKMVHVHFEDLNTSQGESEGTNAPEEISRELSSKECVVQPNQLGAGSGGGDTRGLMRATASGGKQTQRNVQYSDRSARYGQRYRRRSQESDSDESPGRSDHNSSSERDDAAIDKIADLLMEIQDNMKKILERLKRLETSLQQSHSTSWLENYRPSKTFVFLILWPVIVNFLFKFLRRRFFKKR</sequence>
<gene>
    <name evidence="4" type="ORF">PACLA_8A043583</name>
</gene>
<dbReference type="GO" id="GO:0008270">
    <property type="term" value="F:zinc ion binding"/>
    <property type="evidence" value="ECO:0007669"/>
    <property type="project" value="UniProtKB-UniRule"/>
</dbReference>
<dbReference type="EMBL" id="CACRXK020000196">
    <property type="protein sequence ID" value="CAB3979421.1"/>
    <property type="molecule type" value="Genomic_DNA"/>
</dbReference>
<evidence type="ECO:0000256" key="2">
    <source>
        <dbReference type="SAM" id="MobiDB-lite"/>
    </source>
</evidence>
<proteinExistence type="predicted"/>
<name>A0A7D9D8D4_PARCT</name>
<feature type="compositionally biased region" description="Polar residues" evidence="2">
    <location>
        <begin position="371"/>
        <end position="380"/>
    </location>
</feature>
<dbReference type="Gene3D" id="3.40.1800.20">
    <property type="match status" value="1"/>
</dbReference>
<evidence type="ECO:0000313" key="4">
    <source>
        <dbReference type="EMBL" id="CAB3979421.1"/>
    </source>
</evidence>
<accession>A0A7D9D8D4</accession>
<feature type="region of interest" description="Disordered" evidence="2">
    <location>
        <begin position="94"/>
        <end position="122"/>
    </location>
</feature>
<evidence type="ECO:0000256" key="1">
    <source>
        <dbReference type="SAM" id="Coils"/>
    </source>
</evidence>
<dbReference type="AlphaFoldDB" id="A0A7D9D8D4"/>
<reference evidence="4" key="1">
    <citation type="submission" date="2020-04" db="EMBL/GenBank/DDBJ databases">
        <authorList>
            <person name="Alioto T."/>
            <person name="Alioto T."/>
            <person name="Gomez Garrido J."/>
        </authorList>
    </citation>
    <scope>NUCLEOTIDE SEQUENCE</scope>
    <source>
        <strain evidence="4">A484AB</strain>
    </source>
</reference>
<dbReference type="Proteomes" id="UP001152795">
    <property type="component" value="Unassembled WGS sequence"/>
</dbReference>
<dbReference type="PROSITE" id="PS51915">
    <property type="entry name" value="ZAD"/>
    <property type="match status" value="1"/>
</dbReference>